<organism evidence="1 2">
    <name type="scientific">Camellia lanceoleosa</name>
    <dbReference type="NCBI Taxonomy" id="1840588"/>
    <lineage>
        <taxon>Eukaryota</taxon>
        <taxon>Viridiplantae</taxon>
        <taxon>Streptophyta</taxon>
        <taxon>Embryophyta</taxon>
        <taxon>Tracheophyta</taxon>
        <taxon>Spermatophyta</taxon>
        <taxon>Magnoliopsida</taxon>
        <taxon>eudicotyledons</taxon>
        <taxon>Gunneridae</taxon>
        <taxon>Pentapetalae</taxon>
        <taxon>asterids</taxon>
        <taxon>Ericales</taxon>
        <taxon>Theaceae</taxon>
        <taxon>Camellia</taxon>
    </lineage>
</organism>
<accession>A0ACC0HJX7</accession>
<keyword evidence="2" id="KW-1185">Reference proteome</keyword>
<proteinExistence type="predicted"/>
<gene>
    <name evidence="1" type="ORF">LOK49_LG05G03638</name>
</gene>
<dbReference type="Proteomes" id="UP001060215">
    <property type="component" value="Chromosome 4"/>
</dbReference>
<sequence>MNSICLSLSRSSLGNLDSKKFCDLPNGTDQASEMPLLVLMNLTNDNLVCCQQIATYRGLETLSSLIIGHFPSFSSSLPSFNDVRNDTLSSKSSLEVDHQNDSLLSDQELDFLVAILGLLINLVDKDGHNR</sequence>
<name>A0ACC0HJX7_9ERIC</name>
<evidence type="ECO:0000313" key="2">
    <source>
        <dbReference type="Proteomes" id="UP001060215"/>
    </source>
</evidence>
<dbReference type="EMBL" id="CM045761">
    <property type="protein sequence ID" value="KAI8013192.1"/>
    <property type="molecule type" value="Genomic_DNA"/>
</dbReference>
<protein>
    <submittedName>
        <fullName evidence="1">Uncharacterized protein</fullName>
    </submittedName>
</protein>
<evidence type="ECO:0000313" key="1">
    <source>
        <dbReference type="EMBL" id="KAI8013192.1"/>
    </source>
</evidence>
<comment type="caution">
    <text evidence="1">The sequence shown here is derived from an EMBL/GenBank/DDBJ whole genome shotgun (WGS) entry which is preliminary data.</text>
</comment>
<reference evidence="1 2" key="1">
    <citation type="journal article" date="2022" name="Plant J.">
        <title>Chromosome-level genome of Camellia lanceoleosa provides a valuable resource for understanding genome evolution and self-incompatibility.</title>
        <authorList>
            <person name="Gong W."/>
            <person name="Xiao S."/>
            <person name="Wang L."/>
            <person name="Liao Z."/>
            <person name="Chang Y."/>
            <person name="Mo W."/>
            <person name="Hu G."/>
            <person name="Li W."/>
            <person name="Zhao G."/>
            <person name="Zhu H."/>
            <person name="Hu X."/>
            <person name="Ji K."/>
            <person name="Xiang X."/>
            <person name="Song Q."/>
            <person name="Yuan D."/>
            <person name="Jin S."/>
            <person name="Zhang L."/>
        </authorList>
    </citation>
    <scope>NUCLEOTIDE SEQUENCE [LARGE SCALE GENOMIC DNA]</scope>
    <source>
        <strain evidence="1">SQ_2022a</strain>
    </source>
</reference>